<comment type="caution">
    <text evidence="3">The sequence shown here is derived from an EMBL/GenBank/DDBJ whole genome shotgun (WGS) entry which is preliminary data.</text>
</comment>
<dbReference type="InterPro" id="IPR051325">
    <property type="entry name" value="Nudix_hydrolase_domain"/>
</dbReference>
<reference evidence="3" key="1">
    <citation type="submission" date="2021-03" db="EMBL/GenBank/DDBJ databases">
        <authorList>
            <person name="Jaffe A."/>
        </authorList>
    </citation>
    <scope>NUCLEOTIDE SEQUENCE</scope>
    <source>
        <strain evidence="3">RIFCSPLOWO2_01_FULL_AR10_48_17</strain>
    </source>
</reference>
<dbReference type="EMBL" id="JAGVWC010000011">
    <property type="protein sequence ID" value="MBS3061982.1"/>
    <property type="molecule type" value="Genomic_DNA"/>
</dbReference>
<gene>
    <name evidence="3" type="ORF">J4215_05360</name>
</gene>
<dbReference type="Proteomes" id="UP000675968">
    <property type="component" value="Unassembled WGS sequence"/>
</dbReference>
<sequence length="148" mass="17287">MVLKRFGVLAIIYRLDSVSGEPLFLIMHRKLNWSGWELLKGGIEPNESEENALRREIFEESGLKKIEIIKHLDTNMVYWDRNRKIQNELSVFLVKTDEEESVSFSNNIVKEHDGFEWLSGSEAIRKLKFSDTKRLISFAQDELKKTLG</sequence>
<dbReference type="InterPro" id="IPR020084">
    <property type="entry name" value="NUDIX_hydrolase_CS"/>
</dbReference>
<evidence type="ECO:0000259" key="2">
    <source>
        <dbReference type="PROSITE" id="PS51462"/>
    </source>
</evidence>
<dbReference type="SUPFAM" id="SSF55811">
    <property type="entry name" value="Nudix"/>
    <property type="match status" value="1"/>
</dbReference>
<dbReference type="InterPro" id="IPR015797">
    <property type="entry name" value="NUDIX_hydrolase-like_dom_sf"/>
</dbReference>
<evidence type="ECO:0000313" key="4">
    <source>
        <dbReference type="Proteomes" id="UP000675968"/>
    </source>
</evidence>
<protein>
    <submittedName>
        <fullName evidence="3">NUDIX domain-containing protein</fullName>
    </submittedName>
</protein>
<dbReference type="GO" id="GO:0006167">
    <property type="term" value="P:AMP biosynthetic process"/>
    <property type="evidence" value="ECO:0007669"/>
    <property type="project" value="TreeGrafter"/>
</dbReference>
<dbReference type="PROSITE" id="PS51462">
    <property type="entry name" value="NUDIX"/>
    <property type="match status" value="1"/>
</dbReference>
<evidence type="ECO:0000313" key="3">
    <source>
        <dbReference type="EMBL" id="MBS3061982.1"/>
    </source>
</evidence>
<dbReference type="PANTHER" id="PTHR21340">
    <property type="entry name" value="DIADENOSINE 5,5-P1,P4-TETRAPHOSPHATE PYROPHOSPHOHYDROLASE MUTT"/>
    <property type="match status" value="1"/>
</dbReference>
<reference evidence="3" key="2">
    <citation type="submission" date="2021-05" db="EMBL/GenBank/DDBJ databases">
        <title>Protein family content uncovers lineage relationships and bacterial pathway maintenance mechanisms in DPANN archaea.</title>
        <authorList>
            <person name="Castelle C.J."/>
            <person name="Meheust R."/>
            <person name="Jaffe A.L."/>
            <person name="Seitz K."/>
            <person name="Gong X."/>
            <person name="Baker B.J."/>
            <person name="Banfield J.F."/>
        </authorList>
    </citation>
    <scope>NUCLEOTIDE SEQUENCE</scope>
    <source>
        <strain evidence="3">RIFCSPLOWO2_01_FULL_AR10_48_17</strain>
    </source>
</reference>
<proteinExistence type="predicted"/>
<dbReference type="AlphaFoldDB" id="A0A8T4L7V3"/>
<dbReference type="Gene3D" id="3.90.79.10">
    <property type="entry name" value="Nucleoside Triphosphate Pyrophosphohydrolase"/>
    <property type="match status" value="1"/>
</dbReference>
<dbReference type="InterPro" id="IPR000086">
    <property type="entry name" value="NUDIX_hydrolase_dom"/>
</dbReference>
<feature type="domain" description="Nudix hydrolase" evidence="2">
    <location>
        <begin position="3"/>
        <end position="140"/>
    </location>
</feature>
<dbReference type="Pfam" id="PF00293">
    <property type="entry name" value="NUDIX"/>
    <property type="match status" value="1"/>
</dbReference>
<evidence type="ECO:0000256" key="1">
    <source>
        <dbReference type="ARBA" id="ARBA00022801"/>
    </source>
</evidence>
<dbReference type="GO" id="GO:0006754">
    <property type="term" value="P:ATP biosynthetic process"/>
    <property type="evidence" value="ECO:0007669"/>
    <property type="project" value="TreeGrafter"/>
</dbReference>
<organism evidence="3 4">
    <name type="scientific">Candidatus Iainarchaeum sp</name>
    <dbReference type="NCBI Taxonomy" id="3101447"/>
    <lineage>
        <taxon>Archaea</taxon>
        <taxon>Candidatus Iainarchaeota</taxon>
        <taxon>Candidatus Iainarchaeia</taxon>
        <taxon>Candidatus Iainarchaeales</taxon>
        <taxon>Candidatus Iainarchaeaceae</taxon>
        <taxon>Candidatus Iainarchaeum</taxon>
    </lineage>
</organism>
<dbReference type="GO" id="GO:0004081">
    <property type="term" value="F:bis(5'-nucleosyl)-tetraphosphatase (asymmetrical) activity"/>
    <property type="evidence" value="ECO:0007669"/>
    <property type="project" value="TreeGrafter"/>
</dbReference>
<accession>A0A8T4L7V3</accession>
<dbReference type="PROSITE" id="PS00893">
    <property type="entry name" value="NUDIX_BOX"/>
    <property type="match status" value="1"/>
</dbReference>
<dbReference type="PANTHER" id="PTHR21340:SF0">
    <property type="entry name" value="BIS(5'-NUCLEOSYL)-TETRAPHOSPHATASE [ASYMMETRICAL]"/>
    <property type="match status" value="1"/>
</dbReference>
<keyword evidence="1" id="KW-0378">Hydrolase</keyword>
<name>A0A8T4L7V3_9ARCH</name>